<keyword evidence="12" id="KW-1185">Reference proteome</keyword>
<evidence type="ECO:0000259" key="9">
    <source>
        <dbReference type="PROSITE" id="PS50002"/>
    </source>
</evidence>
<feature type="compositionally biased region" description="Polar residues" evidence="8">
    <location>
        <begin position="932"/>
        <end position="945"/>
    </location>
</feature>
<reference evidence="11 12" key="1">
    <citation type="submission" date="2017-04" db="EMBL/GenBank/DDBJ databases">
        <title>Draft genome sequence of Tuber borchii Vittad., a whitish edible truffle.</title>
        <authorList>
            <consortium name="DOE Joint Genome Institute"/>
            <person name="Murat C."/>
            <person name="Kuo A."/>
            <person name="Barry K.W."/>
            <person name="Clum A."/>
            <person name="Dockter R.B."/>
            <person name="Fauchery L."/>
            <person name="Iotti M."/>
            <person name="Kohler A."/>
            <person name="Labutti K."/>
            <person name="Lindquist E.A."/>
            <person name="Lipzen A."/>
            <person name="Ohm R.A."/>
            <person name="Wang M."/>
            <person name="Grigoriev I.V."/>
            <person name="Zambonelli A."/>
            <person name="Martin F.M."/>
        </authorList>
    </citation>
    <scope>NUCLEOTIDE SEQUENCE [LARGE SCALE GENOMIC DNA]</scope>
    <source>
        <strain evidence="11 12">Tbo3840</strain>
    </source>
</reference>
<dbReference type="STRING" id="42251.A0A2T7A0R8"/>
<dbReference type="FunFam" id="1.20.1270.60:FF:000045">
    <property type="entry name" value="Cell division control protein"/>
    <property type="match status" value="1"/>
</dbReference>
<dbReference type="PROSITE" id="PS51741">
    <property type="entry name" value="F_BAR"/>
    <property type="match status" value="1"/>
</dbReference>
<dbReference type="SUPFAM" id="SSF103657">
    <property type="entry name" value="BAR/IMD domain-like"/>
    <property type="match status" value="1"/>
</dbReference>
<dbReference type="CDD" id="cd00174">
    <property type="entry name" value="SH3"/>
    <property type="match status" value="1"/>
</dbReference>
<gene>
    <name evidence="11" type="ORF">B9Z19DRAFT_1077564</name>
</gene>
<feature type="compositionally biased region" description="Basic and acidic residues" evidence="8">
    <location>
        <begin position="810"/>
        <end position="823"/>
    </location>
</feature>
<evidence type="ECO:0000256" key="6">
    <source>
        <dbReference type="PROSITE-ProRule" id="PRU00192"/>
    </source>
</evidence>
<dbReference type="EMBL" id="NESQ01000047">
    <property type="protein sequence ID" value="PUU81320.1"/>
    <property type="molecule type" value="Genomic_DNA"/>
</dbReference>
<proteinExistence type="predicted"/>
<name>A0A2T7A0R8_TUBBO</name>
<dbReference type="PANTHER" id="PTHR23065">
    <property type="entry name" value="PROLINE-SERINE-THREONINE PHOSPHATASE INTERACTING PROTEIN 1"/>
    <property type="match status" value="1"/>
</dbReference>
<keyword evidence="3" id="KW-0963">Cytoplasm</keyword>
<evidence type="ECO:0000256" key="1">
    <source>
        <dbReference type="ARBA" id="ARBA00004245"/>
    </source>
</evidence>
<dbReference type="GO" id="GO:0009898">
    <property type="term" value="C:cytoplasmic side of plasma membrane"/>
    <property type="evidence" value="ECO:0007669"/>
    <property type="project" value="TreeGrafter"/>
</dbReference>
<dbReference type="Gene3D" id="1.20.1270.60">
    <property type="entry name" value="Arfaptin homology (AH) domain/BAR domain"/>
    <property type="match status" value="1"/>
</dbReference>
<accession>A0A2T7A0R8</accession>
<comment type="caution">
    <text evidence="11">The sequence shown here is derived from an EMBL/GenBank/DDBJ whole genome shotgun (WGS) entry which is preliminary data.</text>
</comment>
<feature type="domain" description="F-BAR" evidence="10">
    <location>
        <begin position="20"/>
        <end position="273"/>
    </location>
</feature>
<keyword evidence="5" id="KW-0206">Cytoskeleton</keyword>
<feature type="compositionally biased region" description="Polar residues" evidence="8">
    <location>
        <begin position="482"/>
        <end position="499"/>
    </location>
</feature>
<evidence type="ECO:0000256" key="8">
    <source>
        <dbReference type="SAM" id="MobiDB-lite"/>
    </source>
</evidence>
<dbReference type="InterPro" id="IPR001060">
    <property type="entry name" value="FCH_dom"/>
</dbReference>
<evidence type="ECO:0000313" key="12">
    <source>
        <dbReference type="Proteomes" id="UP000244722"/>
    </source>
</evidence>
<dbReference type="GO" id="GO:0005543">
    <property type="term" value="F:phospholipid binding"/>
    <property type="evidence" value="ECO:0007669"/>
    <property type="project" value="TreeGrafter"/>
</dbReference>
<keyword evidence="7" id="KW-0175">Coiled coil</keyword>
<feature type="compositionally biased region" description="Low complexity" evidence="8">
    <location>
        <begin position="713"/>
        <end position="722"/>
    </location>
</feature>
<dbReference type="PANTHER" id="PTHR23065:SF7">
    <property type="entry name" value="NOSTRIN, ISOFORM H"/>
    <property type="match status" value="1"/>
</dbReference>
<protein>
    <recommendedName>
        <fullName evidence="13">SH3 domain-containing protein</fullName>
    </recommendedName>
</protein>
<evidence type="ECO:0008006" key="13">
    <source>
        <dbReference type="Google" id="ProtNLM"/>
    </source>
</evidence>
<dbReference type="FunFam" id="2.30.30.40:FF:000164">
    <property type="entry name" value="Cell division control protein"/>
    <property type="match status" value="1"/>
</dbReference>
<evidence type="ECO:0000256" key="2">
    <source>
        <dbReference type="ARBA" id="ARBA00022443"/>
    </source>
</evidence>
<dbReference type="SMART" id="SM00055">
    <property type="entry name" value="FCH"/>
    <property type="match status" value="1"/>
</dbReference>
<dbReference type="GO" id="GO:0120104">
    <property type="term" value="C:mitotic actomyosin contractile ring, proximal layer"/>
    <property type="evidence" value="ECO:0007669"/>
    <property type="project" value="UniProtKB-ARBA"/>
</dbReference>
<dbReference type="GO" id="GO:1903475">
    <property type="term" value="P:mitotic actomyosin contractile ring assembly"/>
    <property type="evidence" value="ECO:0007669"/>
    <property type="project" value="UniProtKB-ARBA"/>
</dbReference>
<feature type="compositionally biased region" description="Basic and acidic residues" evidence="8">
    <location>
        <begin position="353"/>
        <end position="392"/>
    </location>
</feature>
<evidence type="ECO:0000256" key="7">
    <source>
        <dbReference type="PROSITE-ProRule" id="PRU01077"/>
    </source>
</evidence>
<feature type="compositionally biased region" description="Basic and acidic residues" evidence="8">
    <location>
        <begin position="631"/>
        <end position="643"/>
    </location>
</feature>
<keyword evidence="4" id="KW-0597">Phosphoprotein</keyword>
<evidence type="ECO:0000259" key="10">
    <source>
        <dbReference type="PROSITE" id="PS51741"/>
    </source>
</evidence>
<dbReference type="SMART" id="SM00326">
    <property type="entry name" value="SH3"/>
    <property type="match status" value="1"/>
</dbReference>
<feature type="domain" description="SH3" evidence="9">
    <location>
        <begin position="983"/>
        <end position="1043"/>
    </location>
</feature>
<dbReference type="InterPro" id="IPR031160">
    <property type="entry name" value="F_BAR_dom"/>
</dbReference>
<dbReference type="InterPro" id="IPR027267">
    <property type="entry name" value="AH/BAR_dom_sf"/>
</dbReference>
<organism evidence="11 12">
    <name type="scientific">Tuber borchii</name>
    <name type="common">White truffle</name>
    <dbReference type="NCBI Taxonomy" id="42251"/>
    <lineage>
        <taxon>Eukaryota</taxon>
        <taxon>Fungi</taxon>
        <taxon>Dikarya</taxon>
        <taxon>Ascomycota</taxon>
        <taxon>Pezizomycotina</taxon>
        <taxon>Pezizomycetes</taxon>
        <taxon>Pezizales</taxon>
        <taxon>Tuberaceae</taxon>
        <taxon>Tuber</taxon>
    </lineage>
</organism>
<dbReference type="InterPro" id="IPR001452">
    <property type="entry name" value="SH3_domain"/>
</dbReference>
<evidence type="ECO:0000256" key="5">
    <source>
        <dbReference type="ARBA" id="ARBA00023212"/>
    </source>
</evidence>
<dbReference type="GO" id="GO:0106006">
    <property type="term" value="F:cytoskeletal protein-membrane anchor activity"/>
    <property type="evidence" value="ECO:0007669"/>
    <property type="project" value="UniProtKB-ARBA"/>
</dbReference>
<dbReference type="Pfam" id="PF00611">
    <property type="entry name" value="FCH"/>
    <property type="match status" value="1"/>
</dbReference>
<dbReference type="PROSITE" id="PS50002">
    <property type="entry name" value="SH3"/>
    <property type="match status" value="1"/>
</dbReference>
<keyword evidence="2 6" id="KW-0728">SH3 domain</keyword>
<sequence>MTRLQRQLMSSDMSEPSVSLSFANNFWGKDDAGVGPLLQRMHDAKTTCEELKAFYTARAAIEDEFARKLLALSKKPLGSVETGTLKISMDVLRAEVESMGKAHQTTADQMKTELEQPLTDYSGAWRERRRIVQGTCEKILQSKMKQTNQVNKTRDRYEQDCLKIKGYLAQGHMVMGQEERKNKARLEKTQAALVTSNAEYQEAIKALEGTTSRWNKEWKQACDKFQDLEEERIDFLKASLWTFANIASTVCVSDDQSCEKVRVSLEDCEVEKDITSFILDRGTGQDIPDAPKYINFCRGDLSDDGASETQEENYSVAQFPRTGNPTFRSASPNPSTSSSSQAEPEPEQVPSTRSRDRARREPEGIEYKSQDQASRDHGHREHDRRSGRDHLRNKGPQTPPANREIAGNITPGSRSRRDSQYQQSGNTSTPSRSQRYERERQAAQNAPHNEYPLDGMTMYCRPGNMISDSGSGGSPIARPPSSHASGSDCSNPTSVSSGSEAPPVAGGGGQRSPVKQQPMHREDEKLVGKRKSGFFSNGGPFRRKSKSEKGQRHQLQLQQQQQQQQMALQEQRRMEAQQQPESPVRLPPSLRTRSTWSPAPQSNSPSTSSRHQQGYESGSANRRQRQSQQRPSDEQHDSPEPIDPRASLALNVGGNVFDVAAPENNKGGQSAKAPGEDELALDPIAQALAELKGVTKGSAPSRNTADRFFGLATPAPAATPAPGANSAINAAQRGTPPPNYAPKTSALGLPPPAFTSQQMQETTQRYVNQRDHMLDGPQMPAAMEEAPSRTGSGRQRSRTMENLRTQSRQSSREVSDNQQDRRAASPIPNRSVSPRPQLYGDDRYRSSSPQPVTYNRSASPNPYTQSRPGTSNTNRGQYTAYSQRSPSPLPSGQEVALSGYRSHSPAPSHHSRHDSYGSRGRSQAGSARGSYDGQSSRHSYYNGDNSSQVGVVATYQGGGGQVVRPRSKSVVDTSRQYSRDGRPILHYARAMYVYQAAIPEELSFSKGDILAVLRQQDDGWWEAEIVGVQGRPGLVPSNYLQNC</sequence>
<feature type="compositionally biased region" description="Polar residues" evidence="8">
    <location>
        <begin position="846"/>
        <end position="886"/>
    </location>
</feature>
<dbReference type="SUPFAM" id="SSF50044">
    <property type="entry name" value="SH3-domain"/>
    <property type="match status" value="1"/>
</dbReference>
<dbReference type="OrthoDB" id="27823at2759"/>
<feature type="region of interest" description="Disordered" evidence="8">
    <location>
        <begin position="713"/>
        <end position="945"/>
    </location>
</feature>
<comment type="subcellular location">
    <subcellularLocation>
        <location evidence="1">Cytoplasm</location>
        <location evidence="1">Cytoskeleton</location>
    </subcellularLocation>
</comment>
<dbReference type="Pfam" id="PF00018">
    <property type="entry name" value="SH3_1"/>
    <property type="match status" value="1"/>
</dbReference>
<dbReference type="PRINTS" id="PR00452">
    <property type="entry name" value="SH3DOMAIN"/>
</dbReference>
<feature type="compositionally biased region" description="Polar residues" evidence="8">
    <location>
        <begin position="312"/>
        <end position="328"/>
    </location>
</feature>
<feature type="compositionally biased region" description="Polar residues" evidence="8">
    <location>
        <begin position="800"/>
        <end position="809"/>
    </location>
</feature>
<evidence type="ECO:0000256" key="4">
    <source>
        <dbReference type="ARBA" id="ARBA00022553"/>
    </source>
</evidence>
<feature type="compositionally biased region" description="Low complexity" evidence="8">
    <location>
        <begin position="553"/>
        <end position="569"/>
    </location>
</feature>
<feature type="region of interest" description="Disordered" evidence="8">
    <location>
        <begin position="303"/>
        <end position="675"/>
    </location>
</feature>
<feature type="compositionally biased region" description="Polar residues" evidence="8">
    <location>
        <begin position="754"/>
        <end position="767"/>
    </location>
</feature>
<feature type="compositionally biased region" description="Low complexity" evidence="8">
    <location>
        <begin position="329"/>
        <end position="351"/>
    </location>
</feature>
<evidence type="ECO:0000313" key="11">
    <source>
        <dbReference type="EMBL" id="PUU81320.1"/>
    </source>
</evidence>
<feature type="compositionally biased region" description="Polar residues" evidence="8">
    <location>
        <begin position="591"/>
        <end position="621"/>
    </location>
</feature>
<dbReference type="AlphaFoldDB" id="A0A2T7A0R8"/>
<evidence type="ECO:0000256" key="3">
    <source>
        <dbReference type="ARBA" id="ARBA00022490"/>
    </source>
</evidence>
<dbReference type="CDD" id="cd07651">
    <property type="entry name" value="F-BAR_PombeCdc15_like"/>
    <property type="match status" value="1"/>
</dbReference>
<dbReference type="Proteomes" id="UP000244722">
    <property type="component" value="Unassembled WGS sequence"/>
</dbReference>
<dbReference type="InterPro" id="IPR036028">
    <property type="entry name" value="SH3-like_dom_sf"/>
</dbReference>
<dbReference type="Gene3D" id="2.30.30.40">
    <property type="entry name" value="SH3 Domains"/>
    <property type="match status" value="1"/>
</dbReference>